<keyword evidence="10" id="KW-1185">Reference proteome</keyword>
<comment type="similarity">
    <text evidence="1">Belongs to the 'phage' integrase family.</text>
</comment>
<dbReference type="InterPro" id="IPR044068">
    <property type="entry name" value="CB"/>
</dbReference>
<dbReference type="Gene3D" id="3.30.160.390">
    <property type="entry name" value="Integrase, DNA-binding domain"/>
    <property type="match status" value="1"/>
</dbReference>
<evidence type="ECO:0000313" key="10">
    <source>
        <dbReference type="Proteomes" id="UP000198611"/>
    </source>
</evidence>
<accession>A0A1I1WIT5</accession>
<feature type="domain" description="Core-binding (CB)" evidence="8">
    <location>
        <begin position="138"/>
        <end position="219"/>
    </location>
</feature>
<dbReference type="Gene3D" id="1.10.150.130">
    <property type="match status" value="1"/>
</dbReference>
<dbReference type="Gene3D" id="1.10.443.10">
    <property type="entry name" value="Intergrase catalytic core"/>
    <property type="match status" value="1"/>
</dbReference>
<proteinExistence type="inferred from homology"/>
<dbReference type="PANTHER" id="PTHR30629">
    <property type="entry name" value="PROPHAGE INTEGRASE"/>
    <property type="match status" value="1"/>
</dbReference>
<dbReference type="EMBL" id="FOMJ01000015">
    <property type="protein sequence ID" value="SFD94891.1"/>
    <property type="molecule type" value="Genomic_DNA"/>
</dbReference>
<dbReference type="GO" id="GO:0003677">
    <property type="term" value="F:DNA binding"/>
    <property type="evidence" value="ECO:0007669"/>
    <property type="project" value="UniProtKB-UniRule"/>
</dbReference>
<keyword evidence="2" id="KW-0229">DNA integration</keyword>
<dbReference type="Pfam" id="PF13356">
    <property type="entry name" value="Arm-DNA-bind_3"/>
    <property type="match status" value="1"/>
</dbReference>
<dbReference type="GO" id="GO:0015074">
    <property type="term" value="P:DNA integration"/>
    <property type="evidence" value="ECO:0007669"/>
    <property type="project" value="UniProtKB-KW"/>
</dbReference>
<feature type="region of interest" description="Disordered" evidence="6">
    <location>
        <begin position="120"/>
        <end position="144"/>
    </location>
</feature>
<sequence length="445" mass="50104">MAERTRKNPLSARQVGRLTKPGRHAVGGVQGLYLYVRPAGTRQWILRVQHQGKRHDIGLGAYPDVSLAQAREDARVVKRHIRFGQFPLLHDTDETAAVADRIPSQEPVGHPALNRIQDAADQTGTEDAGPSEAVDPAPSFQEATDKVVARKEQEFRNPKHASQWLSTLRTYAFPKLGRKPVDTIRVQDVLAVLEPIWSDKTETASRLRGRIEAVLGWAQAHGYIEQNPAVWKNNLDALLPAPNKVKQSRHHAALPIDDAPKFAEWMVAEPMELLYNSTRAALMVVLLTAVRSQEVRLALRPEVDLERGVWTIPAERMKHPREHRVPLGPFAQAFFERRMAALRLNGKNDLFFPGQRGKRPLSDMAMGKHLKDQGFATTVHGLRSTFRDWAAERTQHPHEVAEMALAHTIPNKAEAAYRRGDLIEKRRALMADWEQFLGLSSELIT</sequence>
<protein>
    <submittedName>
        <fullName evidence="9">Integrase</fullName>
    </submittedName>
</protein>
<dbReference type="InterPro" id="IPR053876">
    <property type="entry name" value="Phage_int_M"/>
</dbReference>
<dbReference type="InterPro" id="IPR010998">
    <property type="entry name" value="Integrase_recombinase_N"/>
</dbReference>
<dbReference type="InterPro" id="IPR038488">
    <property type="entry name" value="Integrase_DNA-bd_sf"/>
</dbReference>
<dbReference type="OrthoDB" id="9795573at2"/>
<dbReference type="InterPro" id="IPR002104">
    <property type="entry name" value="Integrase_catalytic"/>
</dbReference>
<dbReference type="PROSITE" id="PS51898">
    <property type="entry name" value="TYR_RECOMBINASE"/>
    <property type="match status" value="1"/>
</dbReference>
<dbReference type="Pfam" id="PF00589">
    <property type="entry name" value="Phage_integrase"/>
    <property type="match status" value="1"/>
</dbReference>
<dbReference type="SUPFAM" id="SSF56349">
    <property type="entry name" value="DNA breaking-rejoining enzymes"/>
    <property type="match status" value="1"/>
</dbReference>
<dbReference type="CDD" id="cd00801">
    <property type="entry name" value="INT_P4_C"/>
    <property type="match status" value="1"/>
</dbReference>
<evidence type="ECO:0000256" key="4">
    <source>
        <dbReference type="ARBA" id="ARBA00023172"/>
    </source>
</evidence>
<dbReference type="InterPro" id="IPR013762">
    <property type="entry name" value="Integrase-like_cat_sf"/>
</dbReference>
<keyword evidence="4" id="KW-0233">DNA recombination</keyword>
<evidence type="ECO:0000259" key="7">
    <source>
        <dbReference type="PROSITE" id="PS51898"/>
    </source>
</evidence>
<feature type="domain" description="Tyr recombinase" evidence="7">
    <location>
        <begin position="249"/>
        <end position="430"/>
    </location>
</feature>
<dbReference type="PROSITE" id="PS51900">
    <property type="entry name" value="CB"/>
    <property type="match status" value="1"/>
</dbReference>
<dbReference type="RefSeq" id="WP_093429263.1">
    <property type="nucleotide sequence ID" value="NZ_FOMJ01000015.1"/>
</dbReference>
<evidence type="ECO:0000256" key="1">
    <source>
        <dbReference type="ARBA" id="ARBA00008857"/>
    </source>
</evidence>
<gene>
    <name evidence="9" type="ORF">SAMN05660831_02661</name>
</gene>
<evidence type="ECO:0000256" key="3">
    <source>
        <dbReference type="ARBA" id="ARBA00023125"/>
    </source>
</evidence>
<reference evidence="9 10" key="1">
    <citation type="submission" date="2016-10" db="EMBL/GenBank/DDBJ databases">
        <authorList>
            <person name="de Groot N.N."/>
        </authorList>
    </citation>
    <scope>NUCLEOTIDE SEQUENCE [LARGE SCALE GENOMIC DNA]</scope>
    <source>
        <strain evidence="9 10">HL3</strain>
    </source>
</reference>
<dbReference type="PANTHER" id="PTHR30629:SF2">
    <property type="entry name" value="PROPHAGE INTEGRASE INTS-RELATED"/>
    <property type="match status" value="1"/>
</dbReference>
<dbReference type="AlphaFoldDB" id="A0A1I1WIT5"/>
<dbReference type="InterPro" id="IPR050808">
    <property type="entry name" value="Phage_Integrase"/>
</dbReference>
<evidence type="ECO:0000256" key="6">
    <source>
        <dbReference type="SAM" id="MobiDB-lite"/>
    </source>
</evidence>
<keyword evidence="3 5" id="KW-0238">DNA-binding</keyword>
<dbReference type="InterPro" id="IPR011010">
    <property type="entry name" value="DNA_brk_join_enz"/>
</dbReference>
<evidence type="ECO:0000259" key="8">
    <source>
        <dbReference type="PROSITE" id="PS51900"/>
    </source>
</evidence>
<evidence type="ECO:0000313" key="9">
    <source>
        <dbReference type="EMBL" id="SFD94891.1"/>
    </source>
</evidence>
<dbReference type="Pfam" id="PF22022">
    <property type="entry name" value="Phage_int_M"/>
    <property type="match status" value="1"/>
</dbReference>
<organism evidence="9 10">
    <name type="scientific">Thiohalospira halophila DSM 15071</name>
    <dbReference type="NCBI Taxonomy" id="1123397"/>
    <lineage>
        <taxon>Bacteria</taxon>
        <taxon>Pseudomonadati</taxon>
        <taxon>Pseudomonadota</taxon>
        <taxon>Gammaproteobacteria</taxon>
        <taxon>Thiohalospirales</taxon>
        <taxon>Thiohalospiraceae</taxon>
        <taxon>Thiohalospira</taxon>
    </lineage>
</organism>
<dbReference type="Proteomes" id="UP000198611">
    <property type="component" value="Unassembled WGS sequence"/>
</dbReference>
<name>A0A1I1WIT5_9GAMM</name>
<dbReference type="InterPro" id="IPR025166">
    <property type="entry name" value="Integrase_DNA_bind_dom"/>
</dbReference>
<evidence type="ECO:0000256" key="2">
    <source>
        <dbReference type="ARBA" id="ARBA00022908"/>
    </source>
</evidence>
<evidence type="ECO:0000256" key="5">
    <source>
        <dbReference type="PROSITE-ProRule" id="PRU01248"/>
    </source>
</evidence>
<dbReference type="GO" id="GO:0006310">
    <property type="term" value="P:DNA recombination"/>
    <property type="evidence" value="ECO:0007669"/>
    <property type="project" value="UniProtKB-KW"/>
</dbReference>